<dbReference type="InterPro" id="IPR013083">
    <property type="entry name" value="Znf_RING/FYVE/PHD"/>
</dbReference>
<dbReference type="SUPFAM" id="SSF100920">
    <property type="entry name" value="Heat shock protein 70kD (HSP70), peptide-binding domain"/>
    <property type="match status" value="1"/>
</dbReference>
<evidence type="ECO:0000256" key="9">
    <source>
        <dbReference type="ARBA" id="ARBA00022771"/>
    </source>
</evidence>
<dbReference type="InterPro" id="IPR013010">
    <property type="entry name" value="Znf_SIAH"/>
</dbReference>
<dbReference type="GO" id="GO:0010498">
    <property type="term" value="P:proteasomal protein catabolic process"/>
    <property type="evidence" value="ECO:0007669"/>
    <property type="project" value="UniProtKB-ARBA"/>
</dbReference>
<dbReference type="InterPro" id="IPR001841">
    <property type="entry name" value="Znf_RING"/>
</dbReference>
<dbReference type="Gene3D" id="3.90.640.10">
    <property type="entry name" value="Actin, Chain A, domain 4"/>
    <property type="match status" value="1"/>
</dbReference>
<dbReference type="SUPFAM" id="SSF100934">
    <property type="entry name" value="Heat shock protein 70kD (HSP70), C-terminal subdomain"/>
    <property type="match status" value="2"/>
</dbReference>
<dbReference type="GO" id="GO:0008270">
    <property type="term" value="F:zinc ion binding"/>
    <property type="evidence" value="ECO:0007669"/>
    <property type="project" value="UniProtKB-KW"/>
</dbReference>
<dbReference type="Pfam" id="PF03145">
    <property type="entry name" value="Sina_TRAF"/>
    <property type="match status" value="1"/>
</dbReference>
<dbReference type="PROSITE" id="PS51081">
    <property type="entry name" value="ZF_SIAH"/>
    <property type="match status" value="2"/>
</dbReference>
<dbReference type="GO" id="GO:0016567">
    <property type="term" value="P:protein ubiquitination"/>
    <property type="evidence" value="ECO:0007669"/>
    <property type="project" value="UniProtKB-UniPathway"/>
</dbReference>
<keyword evidence="17" id="KW-1185">Reference proteome</keyword>
<evidence type="ECO:0000256" key="8">
    <source>
        <dbReference type="ARBA" id="ARBA00022741"/>
    </source>
</evidence>
<comment type="similarity">
    <text evidence="3">Belongs to the heat shock protein 70 family.</text>
</comment>
<dbReference type="FunFam" id="3.30.40.10:FF:000041">
    <property type="entry name" value="E3 ubiquitin-protein ligase SINAT3"/>
    <property type="match status" value="1"/>
</dbReference>
<evidence type="ECO:0000256" key="2">
    <source>
        <dbReference type="ARBA" id="ARBA00004906"/>
    </source>
</evidence>
<dbReference type="Gene3D" id="2.60.34.10">
    <property type="entry name" value="Substrate Binding Domain Of DNAk, Chain A, domain 1"/>
    <property type="match status" value="1"/>
</dbReference>
<dbReference type="SUPFAM" id="SSF49599">
    <property type="entry name" value="TRAF domain-like"/>
    <property type="match status" value="2"/>
</dbReference>
<evidence type="ECO:0000256" key="13">
    <source>
        <dbReference type="PROSITE-ProRule" id="PRU00455"/>
    </source>
</evidence>
<name>A0A482W357_ASBVE</name>
<evidence type="ECO:0000313" key="16">
    <source>
        <dbReference type="EMBL" id="RZC38978.1"/>
    </source>
</evidence>
<dbReference type="Gene3D" id="3.30.30.30">
    <property type="match status" value="1"/>
</dbReference>
<dbReference type="InterPro" id="IPR018181">
    <property type="entry name" value="Heat_shock_70_CS"/>
</dbReference>
<reference evidence="16 17" key="1">
    <citation type="submission" date="2017-03" db="EMBL/GenBank/DDBJ databases">
        <title>Genome of the blue death feigning beetle - Asbolus verrucosus.</title>
        <authorList>
            <person name="Rider S.D."/>
        </authorList>
    </citation>
    <scope>NUCLEOTIDE SEQUENCE [LARGE SCALE GENOMIC DNA]</scope>
    <source>
        <strain evidence="16">Butters</strain>
        <tissue evidence="16">Head and leg muscle</tissue>
    </source>
</reference>
<dbReference type="PROSITE" id="PS00329">
    <property type="entry name" value="HSP70_2"/>
    <property type="match status" value="1"/>
</dbReference>
<dbReference type="FunFam" id="3.90.640.10:FF:000002">
    <property type="entry name" value="Heat shock 70 kDa"/>
    <property type="match status" value="1"/>
</dbReference>
<protein>
    <recommendedName>
        <fullName evidence="5">RING-type E3 ubiquitin transferase</fullName>
        <ecNumber evidence="5">2.3.2.27</ecNumber>
    </recommendedName>
</protein>
<dbReference type="PRINTS" id="PR00301">
    <property type="entry name" value="HEATSHOCK70"/>
</dbReference>
<dbReference type="GO" id="GO:0005524">
    <property type="term" value="F:ATP binding"/>
    <property type="evidence" value="ECO:0007669"/>
    <property type="project" value="UniProtKB-KW"/>
</dbReference>
<dbReference type="InterPro" id="IPR029047">
    <property type="entry name" value="HSP70_peptide-bd_sf"/>
</dbReference>
<dbReference type="InterPro" id="IPR018121">
    <property type="entry name" value="7-in-absentia-prot_TRAF-dom"/>
</dbReference>
<dbReference type="EMBL" id="QDEB01038354">
    <property type="protein sequence ID" value="RZC38978.1"/>
    <property type="molecule type" value="Genomic_DNA"/>
</dbReference>
<dbReference type="GO" id="GO:0006950">
    <property type="term" value="P:response to stress"/>
    <property type="evidence" value="ECO:0007669"/>
    <property type="project" value="UniProtKB-ARBA"/>
</dbReference>
<keyword evidence="11" id="KW-0862">Zinc</keyword>
<dbReference type="FunFam" id="3.30.30.30:FF:000001">
    <property type="entry name" value="heat shock 70 kDa protein-like"/>
    <property type="match status" value="1"/>
</dbReference>
<dbReference type="EC" id="2.3.2.27" evidence="5"/>
<keyword evidence="9 13" id="KW-0863">Zinc-finger</keyword>
<dbReference type="GO" id="GO:0005737">
    <property type="term" value="C:cytoplasm"/>
    <property type="evidence" value="ECO:0007669"/>
    <property type="project" value="InterPro"/>
</dbReference>
<dbReference type="PANTHER" id="PTHR19375">
    <property type="entry name" value="HEAT SHOCK PROTEIN 70KDA"/>
    <property type="match status" value="1"/>
</dbReference>
<dbReference type="UniPathway" id="UPA00143"/>
<gene>
    <name evidence="16" type="ORF">BDFB_007839</name>
</gene>
<comment type="caution">
    <text evidence="16">The sequence shown here is derived from an EMBL/GenBank/DDBJ whole genome shotgun (WGS) entry which is preliminary data.</text>
</comment>
<evidence type="ECO:0000313" key="17">
    <source>
        <dbReference type="Proteomes" id="UP000292052"/>
    </source>
</evidence>
<dbReference type="PROSITE" id="PS50089">
    <property type="entry name" value="ZF_RING_2"/>
    <property type="match status" value="1"/>
</dbReference>
<dbReference type="Pfam" id="PF21362">
    <property type="entry name" value="Sina_RING"/>
    <property type="match status" value="1"/>
</dbReference>
<dbReference type="OrthoDB" id="941555at2759"/>
<dbReference type="GO" id="GO:0061630">
    <property type="term" value="F:ubiquitin protein ligase activity"/>
    <property type="evidence" value="ECO:0007669"/>
    <property type="project" value="UniProtKB-EC"/>
</dbReference>
<dbReference type="FunFam" id="3.30.420.40:FF:000026">
    <property type="entry name" value="Heat shock protein 70"/>
    <property type="match status" value="1"/>
</dbReference>
<evidence type="ECO:0000256" key="1">
    <source>
        <dbReference type="ARBA" id="ARBA00000900"/>
    </source>
</evidence>
<dbReference type="InterPro" id="IPR049548">
    <property type="entry name" value="Sina-like_RING"/>
</dbReference>
<dbReference type="Pfam" id="PF00012">
    <property type="entry name" value="HSP70"/>
    <property type="match status" value="1"/>
</dbReference>
<evidence type="ECO:0000259" key="15">
    <source>
        <dbReference type="PROSITE" id="PS51081"/>
    </source>
</evidence>
<evidence type="ECO:0000256" key="5">
    <source>
        <dbReference type="ARBA" id="ARBA00012483"/>
    </source>
</evidence>
<evidence type="ECO:0000256" key="3">
    <source>
        <dbReference type="ARBA" id="ARBA00007381"/>
    </source>
</evidence>
<dbReference type="GO" id="GO:0140662">
    <property type="term" value="F:ATP-dependent protein folding chaperone"/>
    <property type="evidence" value="ECO:0007669"/>
    <property type="project" value="InterPro"/>
</dbReference>
<comment type="pathway">
    <text evidence="2">Protein modification; protein ubiquitination.</text>
</comment>
<dbReference type="InterPro" id="IPR043129">
    <property type="entry name" value="ATPase_NBD"/>
</dbReference>
<dbReference type="SUPFAM" id="SSF53067">
    <property type="entry name" value="Actin-like ATPase domain"/>
    <property type="match status" value="2"/>
</dbReference>
<evidence type="ECO:0000259" key="14">
    <source>
        <dbReference type="PROSITE" id="PS50089"/>
    </source>
</evidence>
<feature type="domain" description="RING-type" evidence="14">
    <location>
        <begin position="908"/>
        <end position="943"/>
    </location>
</feature>
<dbReference type="Proteomes" id="UP000292052">
    <property type="component" value="Unassembled WGS sequence"/>
</dbReference>
<dbReference type="STRING" id="1661398.A0A482W357"/>
<dbReference type="Gene3D" id="3.30.420.40">
    <property type="match status" value="2"/>
</dbReference>
<accession>A0A482W357</accession>
<feature type="domain" description="SIAH-type" evidence="15">
    <location>
        <begin position="788"/>
        <end position="845"/>
    </location>
</feature>
<dbReference type="PROSITE" id="PS00297">
    <property type="entry name" value="HSP70_1"/>
    <property type="match status" value="1"/>
</dbReference>
<feature type="non-terminal residue" evidence="16">
    <location>
        <position position="1145"/>
    </location>
</feature>
<comment type="similarity">
    <text evidence="4">Belongs to the SINA (Seven in absentia) family.</text>
</comment>
<dbReference type="InterPro" id="IPR029048">
    <property type="entry name" value="HSP70_C_sf"/>
</dbReference>
<evidence type="ECO:0000256" key="4">
    <source>
        <dbReference type="ARBA" id="ARBA00009119"/>
    </source>
</evidence>
<evidence type="ECO:0000256" key="10">
    <source>
        <dbReference type="ARBA" id="ARBA00022786"/>
    </source>
</evidence>
<comment type="catalytic activity">
    <reaction evidence="1">
        <text>S-ubiquitinyl-[E2 ubiquitin-conjugating enzyme]-L-cysteine + [acceptor protein]-L-lysine = [E2 ubiquitin-conjugating enzyme]-L-cysteine + N(6)-ubiquitinyl-[acceptor protein]-L-lysine.</text>
        <dbReference type="EC" id="2.3.2.27"/>
    </reaction>
</comment>
<keyword evidence="6" id="KW-0808">Transferase</keyword>
<evidence type="ECO:0000256" key="6">
    <source>
        <dbReference type="ARBA" id="ARBA00022679"/>
    </source>
</evidence>
<evidence type="ECO:0000256" key="7">
    <source>
        <dbReference type="ARBA" id="ARBA00022723"/>
    </source>
</evidence>
<evidence type="ECO:0000256" key="11">
    <source>
        <dbReference type="ARBA" id="ARBA00022833"/>
    </source>
</evidence>
<dbReference type="Gene3D" id="3.30.40.10">
    <property type="entry name" value="Zinc/RING finger domain, C3HC4 (zinc finger)"/>
    <property type="match status" value="3"/>
</dbReference>
<feature type="domain" description="SIAH-type" evidence="15">
    <location>
        <begin position="960"/>
        <end position="1021"/>
    </location>
</feature>
<keyword evidence="7" id="KW-0479">Metal-binding</keyword>
<dbReference type="GO" id="GO:0006511">
    <property type="term" value="P:ubiquitin-dependent protein catabolic process"/>
    <property type="evidence" value="ECO:0007669"/>
    <property type="project" value="InterPro"/>
</dbReference>
<proteinExistence type="inferred from homology"/>
<dbReference type="InterPro" id="IPR013126">
    <property type="entry name" value="Hsp_70_fam"/>
</dbReference>
<evidence type="ECO:0000256" key="12">
    <source>
        <dbReference type="ARBA" id="ARBA00022840"/>
    </source>
</evidence>
<dbReference type="Gene3D" id="1.20.1270.10">
    <property type="match status" value="2"/>
</dbReference>
<dbReference type="SUPFAM" id="SSF57850">
    <property type="entry name" value="RING/U-box"/>
    <property type="match status" value="1"/>
</dbReference>
<sequence length="1145" mass="130527">MAESPAIGIDLGTTDSCVAVFQNGMVEVIPNDQGNRTTPSYVAFTNTERLIGDVAKNQAPINPNNTIFDVKRLIGRGFRHFVVQTEMKNWPFKVTSDKGKPKIRAQYKNEIKNFHPEEISSMILCKMKETAEAYLGKPITKAVITVPASFKDSQRRATEDAATIAGLQVLRIINEPTAAAIAYGIKNKATDERNILIFDLGGGTCNVSIVAIENGIFEVKSSTGDMHVGGEDFDNRMVNHFLQEFENKYKKNLSFNKRALLRLKKACEKAKVSLSSSTYATIEIDSVLDEIDYFTSITRAQFEELNADLLASTMKPVERAIREAKIGKSQIHDVVLIGGSTHIPKIQKLLQDFFNGKELYKSINPVEAVACGAAIQAAILNFDKSEAIRDVIVLDVISTSLVIESPGVMTSIVKRNTIIPIKQTRMCTTESDDQSIVLIKVYEGERAKAKENNLLGKFDLTGISPAPKGVHQIEVTFDINANGILNVTAVEKTTNKENKITITNDKNRLSKEDIKRMINDAEKYRSEDEKRKNAIATINNLESYCFNTKSTMEDEMVKNKISESQRISIIDKCSEVIDWLDANQMLENEEYERKQKELEKWCNPIIIKLCQAGEGPATGAVPKFPKIYSNEDKKQKNTTAVKNGLALYCLIVESTVKEMADKISYSEGTKVMDKCHEIIAWLNTTGHSVKIEELQNRQEELEHFYKLAIAKLYHNNINVSDHSLGTSLSVSAPSEFLHKTKCGTCNNYLSYFPVYISVAKSSRCGRCSHHTGENNYIRNWLYESLVQFLKFPCIYDIEGCLESLLPTDIPGHEEECRFRTISCPVDCTWRGRVNNILEHFEEMHPNSILKNNGEFELNFLNSYELCNILTFKDDVFVFKQKFDSSENVLECSLCCYKVNYDLMTELECPVCFEYITPPIYQCVTGHSICADCKRQISKCPTCKAEIKNTQNFTLEKMAYLLMYPCRFAEYGCDFTAKPMEIRKHEKYCICGPHFCPLKDYENCYWKDSGKQISSHVMSSHYNYVLEINTINVFIGDHYLSSEDWRCYIVKFSSLLFKLHYHYKEDSFCWAMQLIGLPEESSKYKFEIDVVDNTKNNQRLLYRNFCSPLNEREHTFKELSNFVSIRLHQIKSFLNNNFTYRIRIVE</sequence>
<organism evidence="16 17">
    <name type="scientific">Asbolus verrucosus</name>
    <name type="common">Desert ironclad beetle</name>
    <dbReference type="NCBI Taxonomy" id="1661398"/>
    <lineage>
        <taxon>Eukaryota</taxon>
        <taxon>Metazoa</taxon>
        <taxon>Ecdysozoa</taxon>
        <taxon>Arthropoda</taxon>
        <taxon>Hexapoda</taxon>
        <taxon>Insecta</taxon>
        <taxon>Pterygota</taxon>
        <taxon>Neoptera</taxon>
        <taxon>Endopterygota</taxon>
        <taxon>Coleoptera</taxon>
        <taxon>Polyphaga</taxon>
        <taxon>Cucujiformia</taxon>
        <taxon>Tenebrionidae</taxon>
        <taxon>Pimeliinae</taxon>
        <taxon>Asbolus</taxon>
    </lineage>
</organism>
<keyword evidence="12" id="KW-0067">ATP-binding</keyword>
<dbReference type="FunFam" id="2.60.34.10:FF:000002">
    <property type="entry name" value="Heat shock 70 kDa"/>
    <property type="match status" value="1"/>
</dbReference>
<keyword evidence="8" id="KW-0547">Nucleotide-binding</keyword>
<dbReference type="PROSITE" id="PS01036">
    <property type="entry name" value="HSP70_3"/>
    <property type="match status" value="1"/>
</dbReference>
<dbReference type="Pfam" id="PF21361">
    <property type="entry name" value="Sina_ZnF"/>
    <property type="match status" value="2"/>
</dbReference>
<keyword evidence="10" id="KW-0833">Ubl conjugation pathway</keyword>
<dbReference type="AlphaFoldDB" id="A0A482W357"/>
<dbReference type="NCBIfam" id="NF001413">
    <property type="entry name" value="PRK00290.1"/>
    <property type="match status" value="1"/>
</dbReference>